<dbReference type="Gene3D" id="1.25.40.10">
    <property type="entry name" value="Tetratricopeptide repeat domain"/>
    <property type="match status" value="2"/>
</dbReference>
<dbReference type="InterPro" id="IPR011990">
    <property type="entry name" value="TPR-like_helical_dom_sf"/>
</dbReference>
<name>A0AA50CHW7_9HYPH</name>
<evidence type="ECO:0000313" key="2">
    <source>
        <dbReference type="EMBL" id="WLR96053.1"/>
    </source>
</evidence>
<dbReference type="Gene3D" id="3.40.50.1460">
    <property type="match status" value="1"/>
</dbReference>
<accession>A0AA50CHW7</accession>
<dbReference type="PANTHER" id="PTHR22576">
    <property type="entry name" value="MUCOSA ASSOCIATED LYMPHOID TISSUE LYMPHOMA TRANSLOCATION PROTEIN 1/PARACASPASE"/>
    <property type="match status" value="1"/>
</dbReference>
<evidence type="ECO:0000313" key="3">
    <source>
        <dbReference type="Proteomes" id="UP001234585"/>
    </source>
</evidence>
<keyword evidence="3" id="KW-1185">Reference proteome</keyword>
<dbReference type="GO" id="GO:0004197">
    <property type="term" value="F:cysteine-type endopeptidase activity"/>
    <property type="evidence" value="ECO:0007669"/>
    <property type="project" value="InterPro"/>
</dbReference>
<organism evidence="2 3">
    <name type="scientific">Shinella sumterensis</name>
    <dbReference type="NCBI Taxonomy" id="1967501"/>
    <lineage>
        <taxon>Bacteria</taxon>
        <taxon>Pseudomonadati</taxon>
        <taxon>Pseudomonadota</taxon>
        <taxon>Alphaproteobacteria</taxon>
        <taxon>Hyphomicrobiales</taxon>
        <taxon>Rhizobiaceae</taxon>
        <taxon>Shinella</taxon>
    </lineage>
</organism>
<dbReference type="RefSeq" id="WP_306036532.1">
    <property type="nucleotide sequence ID" value="NZ_CP132302.1"/>
</dbReference>
<sequence>MAGTATAQTKVALLIANANYTAVTALKNPPNDIAILRGTLEAAGFDVSLLENATRAEMSAALGAFEEKVENADIGMVYYSGHGIEVNGENFLIPVDAALRSDRDIKYEAIVLSDVIATLSKARAFKLVLLDACRDNPFLRTMKHGLTKGVPTRGLARVDSSESNLLIGYATAPGDVATDGDGATSPYAQALARHIATPGLEIEAALRAVAKEVFEATGGKQRPFKTGSLFDTVMLGPDGTAPVVLQTEDACRDAATHWAGISATTDRALFEEHLRNFPNCAFASLARMRLASLSVDQGAGQATIAIPAAPVHESEDNVPQTECDLLASAPDDKMKIAALAGVAFTAIPTDRAVEACRTAVDQYPRTARLWYQLGRSLHKAGDYAKASEAYIVAGNYGSAAAMNGLGRLLSLLAREGRTDEFAPVLAWYQDHVAKDQAATAVELAGAFEEKAQLRRAFDMYTVAARFDEPNALYKLSWLADRGALGPRDPTLAATYMVRALKSGLLTSFQSDVWYGSPRIAEESVWSYEFRVALQKEMTSAGVYSGKIDGRLGPSTVKAVERLRKKL</sequence>
<gene>
    <name evidence="2" type="ORF">Q9313_09875</name>
</gene>
<reference evidence="2 3" key="1">
    <citation type="submission" date="2023-08" db="EMBL/GenBank/DDBJ databases">
        <title>Pathogen: clinical or host-associated sample.</title>
        <authorList>
            <person name="Hergert J."/>
            <person name="Casey R."/>
            <person name="Wagner J."/>
            <person name="Young E.L."/>
            <person name="Oakeson K.F."/>
        </authorList>
    </citation>
    <scope>NUCLEOTIDE SEQUENCE [LARGE SCALE GENOMIC DNA]</scope>
    <source>
        <strain evidence="2 3">1760953</strain>
    </source>
</reference>
<dbReference type="InterPro" id="IPR011600">
    <property type="entry name" value="Pept_C14_caspase"/>
</dbReference>
<keyword evidence="2" id="KW-0378">Hydrolase</keyword>
<feature type="domain" description="Caspase family p20" evidence="1">
    <location>
        <begin position="8"/>
        <end position="137"/>
    </location>
</feature>
<dbReference type="InterPro" id="IPR029030">
    <property type="entry name" value="Caspase-like_dom_sf"/>
</dbReference>
<dbReference type="SUPFAM" id="SSF52129">
    <property type="entry name" value="Caspase-like"/>
    <property type="match status" value="1"/>
</dbReference>
<dbReference type="SUPFAM" id="SSF81901">
    <property type="entry name" value="HCP-like"/>
    <property type="match status" value="1"/>
</dbReference>
<dbReference type="GO" id="GO:0006508">
    <property type="term" value="P:proteolysis"/>
    <property type="evidence" value="ECO:0007669"/>
    <property type="project" value="InterPro"/>
</dbReference>
<dbReference type="InterPro" id="IPR052039">
    <property type="entry name" value="Caspase-related_regulators"/>
</dbReference>
<evidence type="ECO:0000259" key="1">
    <source>
        <dbReference type="PROSITE" id="PS50208"/>
    </source>
</evidence>
<proteinExistence type="predicted"/>
<dbReference type="EMBL" id="CP132302">
    <property type="protein sequence ID" value="WLR96053.1"/>
    <property type="molecule type" value="Genomic_DNA"/>
</dbReference>
<dbReference type="Pfam" id="PF00656">
    <property type="entry name" value="Peptidase_C14"/>
    <property type="match status" value="1"/>
</dbReference>
<dbReference type="InterPro" id="IPR001309">
    <property type="entry name" value="Pept_C14_p20"/>
</dbReference>
<protein>
    <submittedName>
        <fullName evidence="2">Caspase family protein</fullName>
        <ecNumber evidence="2">3.4.22.-</ecNumber>
    </submittedName>
</protein>
<dbReference type="Proteomes" id="UP001234585">
    <property type="component" value="Chromosome"/>
</dbReference>
<dbReference type="PROSITE" id="PS50208">
    <property type="entry name" value="CASPASE_P20"/>
    <property type="match status" value="1"/>
</dbReference>
<dbReference type="PANTHER" id="PTHR22576:SF37">
    <property type="entry name" value="MUCOSA-ASSOCIATED LYMPHOID TISSUE LYMPHOMA TRANSLOCATION PROTEIN 1"/>
    <property type="match status" value="1"/>
</dbReference>
<dbReference type="EC" id="3.4.22.-" evidence="2"/>
<dbReference type="AlphaFoldDB" id="A0AA50CHW7"/>